<dbReference type="OrthoDB" id="2755675at2759"/>
<dbReference type="HOGENOM" id="CLU_679904_0_0_1"/>
<dbReference type="InterPro" id="IPR001810">
    <property type="entry name" value="F-box_dom"/>
</dbReference>
<comment type="caution">
    <text evidence="2">The sequence shown here is derived from an EMBL/GenBank/DDBJ whole genome shotgun (WGS) entry which is preliminary data.</text>
</comment>
<proteinExistence type="predicted"/>
<dbReference type="InterPro" id="IPR036047">
    <property type="entry name" value="F-box-like_dom_sf"/>
</dbReference>
<organism evidence="2 3">
    <name type="scientific">Serendipita indica (strain DSM 11827)</name>
    <name type="common">Root endophyte fungus</name>
    <name type="synonym">Piriformospora indica</name>
    <dbReference type="NCBI Taxonomy" id="1109443"/>
    <lineage>
        <taxon>Eukaryota</taxon>
        <taxon>Fungi</taxon>
        <taxon>Dikarya</taxon>
        <taxon>Basidiomycota</taxon>
        <taxon>Agaricomycotina</taxon>
        <taxon>Agaricomycetes</taxon>
        <taxon>Sebacinales</taxon>
        <taxon>Serendipitaceae</taxon>
        <taxon>Serendipita</taxon>
    </lineage>
</organism>
<gene>
    <name evidence="2" type="ORF">PIIN_06911</name>
</gene>
<sequence>MHLVPRFLQRPLHTQKRQVTRQTNPNVPLQLPVELWEYIISYVDAFATLMALCGVSRTFYHLTRRIAYTSLDLRPGRPQSMGAYRSLCATISLPEYSRLVVSLSLVLNPLYTCETLLGLRGRWNCDCLQWESMLGDAVTQLSNLQSLEVRCSAHHAKHTYLANLSSRQLQRLRLVCSCLGGTPLDPIHVLSAPCMQSLNHLCWEQILPGAQGAQPIPTPGQRSDIVPNLVSIWLEMPTEIGWLLDQRPVRRLGSSFLDQALYGQIRRHAENITYLDIEFSYPSHQTWIATISPSLKNLRHLGCLLPDSDTSLRLPYNLEGFRALAQTLESLRFHDKHERNYTEQRRMIDSIQGSFPKLRLVIPNGISEWIWCRTSTWVRQERSRDSLRGWRLLSGGLDNLLSPIA</sequence>
<dbReference type="CDD" id="cd09917">
    <property type="entry name" value="F-box_SF"/>
    <property type="match status" value="1"/>
</dbReference>
<feature type="domain" description="F-box" evidence="1">
    <location>
        <begin position="29"/>
        <end position="64"/>
    </location>
</feature>
<name>G4TNR8_SERID</name>
<dbReference type="SUPFAM" id="SSF81383">
    <property type="entry name" value="F-box domain"/>
    <property type="match status" value="1"/>
</dbReference>
<evidence type="ECO:0000313" key="2">
    <source>
        <dbReference type="EMBL" id="CCA72956.1"/>
    </source>
</evidence>
<evidence type="ECO:0000313" key="3">
    <source>
        <dbReference type="Proteomes" id="UP000007148"/>
    </source>
</evidence>
<evidence type="ECO:0000259" key="1">
    <source>
        <dbReference type="Pfam" id="PF00646"/>
    </source>
</evidence>
<dbReference type="InParanoid" id="G4TNR8"/>
<dbReference type="Proteomes" id="UP000007148">
    <property type="component" value="Unassembled WGS sequence"/>
</dbReference>
<protein>
    <recommendedName>
        <fullName evidence="1">F-box domain-containing protein</fullName>
    </recommendedName>
</protein>
<keyword evidence="3" id="KW-1185">Reference proteome</keyword>
<dbReference type="AlphaFoldDB" id="G4TNR8"/>
<reference evidence="2 3" key="1">
    <citation type="journal article" date="2011" name="PLoS Pathog.">
        <title>Endophytic Life Strategies Decoded by Genome and Transcriptome Analyses of the Mutualistic Root Symbiont Piriformospora indica.</title>
        <authorList>
            <person name="Zuccaro A."/>
            <person name="Lahrmann U."/>
            <person name="Guldener U."/>
            <person name="Langen G."/>
            <person name="Pfiffi S."/>
            <person name="Biedenkopf D."/>
            <person name="Wong P."/>
            <person name="Samans B."/>
            <person name="Grimm C."/>
            <person name="Basiewicz M."/>
            <person name="Murat C."/>
            <person name="Martin F."/>
            <person name="Kogel K.H."/>
        </authorList>
    </citation>
    <scope>NUCLEOTIDE SEQUENCE [LARGE SCALE GENOMIC DNA]</scope>
    <source>
        <strain evidence="2 3">DSM 11827</strain>
    </source>
</reference>
<dbReference type="EMBL" id="CAFZ01000193">
    <property type="protein sequence ID" value="CCA72956.1"/>
    <property type="molecule type" value="Genomic_DNA"/>
</dbReference>
<accession>G4TNR8</accession>
<dbReference type="Pfam" id="PF00646">
    <property type="entry name" value="F-box"/>
    <property type="match status" value="1"/>
</dbReference>